<dbReference type="SMART" id="SM00355">
    <property type="entry name" value="ZnF_C2H2"/>
    <property type="match status" value="13"/>
</dbReference>
<evidence type="ECO:0000313" key="7">
    <source>
        <dbReference type="Proteomes" id="UP000008820"/>
    </source>
</evidence>
<reference evidence="6 7" key="1">
    <citation type="submission" date="2017-06" db="EMBL/GenBank/DDBJ databases">
        <title>Aedes aegypti genome working group (AGWG) sequencing and assembly.</title>
        <authorList>
            <consortium name="Aedes aegypti Genome Working Group (AGWG)"/>
            <person name="Matthews B.J."/>
        </authorList>
    </citation>
    <scope>NUCLEOTIDE SEQUENCE [LARGE SCALE GENOMIC DNA]</scope>
    <source>
        <strain evidence="6 7">LVP_AGWG</strain>
    </source>
</reference>
<keyword evidence="3" id="KW-0863">Zinc-finger</keyword>
<dbReference type="InterPro" id="IPR012934">
    <property type="entry name" value="Znf_AD"/>
</dbReference>
<dbReference type="AlphaFoldDB" id="A0A6I8TTG5"/>
<reference evidence="6" key="2">
    <citation type="submission" date="2020-05" db="UniProtKB">
        <authorList>
            <consortium name="EnsemblMetazoa"/>
        </authorList>
    </citation>
    <scope>IDENTIFICATION</scope>
    <source>
        <strain evidence="6">LVP_AGWG</strain>
    </source>
</reference>
<keyword evidence="5" id="KW-0238">DNA-binding</keyword>
<dbReference type="SUPFAM" id="SSF57667">
    <property type="entry name" value="beta-beta-alpha zinc fingers"/>
    <property type="match status" value="6"/>
</dbReference>
<evidence type="ECO:0000256" key="1">
    <source>
        <dbReference type="ARBA" id="ARBA00022723"/>
    </source>
</evidence>
<evidence type="ECO:0008006" key="8">
    <source>
        <dbReference type="Google" id="ProtNLM"/>
    </source>
</evidence>
<sequence>MSGCIIKSCGVTSSIARNSAGAVSLHRFPKDKETRKRWVQFCNKPDLTNPDAAVLCSRHFDRYDFENVYMEGARKILRKGVVPTIREPVSEDQPNGKKPITRQDRAKIISELLREDEDSSSGAPIQCSIKMEEVDLPLSFPENEEQIIESYSDDGTVLYEEIALDVDEESIDQPEITSVVSVNRCVVPNCKNILQEWFAPFPTNTSLMVRWRECIEVGAGHLLPSMANLRKNGATPVVCSMHFLGFDPTDPSCYRQPTLFFREDIVVEVERCCLCDRMHIKETMVEKDASLTKKFTLRQLATSYFGPTYFDESATAEYLCEECIVKLDMMFKFQQQIIAANQHRGVLRYRMTKEKIVFQQNQFGQDLMIPQESMAAVIADNSSVFDRDLAVTADNSSVFEEVVISSSETDVEPKEQLPVSTSISNQKANKRITTKKKDVIPRQRTKASCVPDPETKQKLQKSRLTCYLCKTCYDTTALLLSHLMLTHVEGDYHCEECDITFRASPEFNAHLAKHDPDGRPFKCSFCPLRFSYAVGKSKHEADHHGTKDRKKTTQPRTKKFICPTCGKSFREGGALKRHEQFQHRGIPIEHCNVCSMSFASRRNLKRHLQLIHRGERPYKCKYCETSYKQSQQLLDHVNEQHRDEKLKDENADIDAPPNYVCNECNEMFVSRRLLVLHKRKHSAGFSYGSIALVRRNGGESNNQIVCNLCHSLFPKGNEILEHFQTNHSGTPLEYHPCSTCGEIFFKKQHFLIHSYSHTDKYACDQCGKQHSCQIRLQMHKNVNHGVPLADEYYRECPHCNERFPKGSYYTRHIKTHFENEWSCDICYKTYTHKWQLRVHMRTHTGEKPLVCPGCAAKFGDPTTFCKHKKQCLQYVSQTKK</sequence>
<dbReference type="SMART" id="SM00980">
    <property type="entry name" value="THAP"/>
    <property type="match status" value="1"/>
</dbReference>
<name>A0A6I8TTG5_AEDAE</name>
<evidence type="ECO:0000256" key="5">
    <source>
        <dbReference type="ARBA" id="ARBA00023125"/>
    </source>
</evidence>
<dbReference type="PANTHER" id="PTHR24379:SF121">
    <property type="entry name" value="C2H2-TYPE DOMAIN-CONTAINING PROTEIN"/>
    <property type="match status" value="1"/>
</dbReference>
<keyword evidence="7" id="KW-1185">Reference proteome</keyword>
<evidence type="ECO:0000313" key="6">
    <source>
        <dbReference type="EnsemblMetazoa" id="AAEL018129-PB"/>
    </source>
</evidence>
<gene>
    <name evidence="6" type="primary">5566593</name>
</gene>
<evidence type="ECO:0000256" key="3">
    <source>
        <dbReference type="ARBA" id="ARBA00022771"/>
    </source>
</evidence>
<dbReference type="Proteomes" id="UP000008820">
    <property type="component" value="Chromosome 3"/>
</dbReference>
<dbReference type="GO" id="GO:0003677">
    <property type="term" value="F:DNA binding"/>
    <property type="evidence" value="ECO:0007669"/>
    <property type="project" value="UniProtKB-UniRule"/>
</dbReference>
<dbReference type="FunFam" id="3.30.160.60:FF:000100">
    <property type="entry name" value="Zinc finger 45-like"/>
    <property type="match status" value="1"/>
</dbReference>
<dbReference type="InParanoid" id="A0A6I8TTG5"/>
<dbReference type="InterPro" id="IPR013087">
    <property type="entry name" value="Znf_C2H2_type"/>
</dbReference>
<dbReference type="SMART" id="SM00868">
    <property type="entry name" value="zf-AD"/>
    <property type="match status" value="1"/>
</dbReference>
<proteinExistence type="predicted"/>
<dbReference type="PANTHER" id="PTHR24379">
    <property type="entry name" value="KRAB AND ZINC FINGER DOMAIN-CONTAINING"/>
    <property type="match status" value="1"/>
</dbReference>
<accession>A0A6I8TTG5</accession>
<dbReference type="Gene3D" id="6.20.210.20">
    <property type="entry name" value="THAP domain"/>
    <property type="match status" value="1"/>
</dbReference>
<dbReference type="Gene3D" id="3.30.160.60">
    <property type="entry name" value="Classic Zinc Finger"/>
    <property type="match status" value="7"/>
</dbReference>
<keyword evidence="1" id="KW-0479">Metal-binding</keyword>
<dbReference type="GO" id="GO:0005634">
    <property type="term" value="C:nucleus"/>
    <property type="evidence" value="ECO:0007669"/>
    <property type="project" value="InterPro"/>
</dbReference>
<dbReference type="InterPro" id="IPR036236">
    <property type="entry name" value="Znf_C2H2_sf"/>
</dbReference>
<dbReference type="Pfam" id="PF00096">
    <property type="entry name" value="zf-C2H2"/>
    <property type="match status" value="6"/>
</dbReference>
<dbReference type="InterPro" id="IPR006612">
    <property type="entry name" value="THAP_Znf"/>
</dbReference>
<evidence type="ECO:0000256" key="4">
    <source>
        <dbReference type="ARBA" id="ARBA00022833"/>
    </source>
</evidence>
<protein>
    <recommendedName>
        <fullName evidence="8">Zinc finger protein</fullName>
    </recommendedName>
</protein>
<dbReference type="SUPFAM" id="SSF57716">
    <property type="entry name" value="Glucocorticoid receptor-like (DNA-binding domain)"/>
    <property type="match status" value="1"/>
</dbReference>
<dbReference type="PROSITE" id="PS50157">
    <property type="entry name" value="ZINC_FINGER_C2H2_2"/>
    <property type="match status" value="10"/>
</dbReference>
<organism evidence="6 7">
    <name type="scientific">Aedes aegypti</name>
    <name type="common">Yellowfever mosquito</name>
    <name type="synonym">Culex aegypti</name>
    <dbReference type="NCBI Taxonomy" id="7159"/>
    <lineage>
        <taxon>Eukaryota</taxon>
        <taxon>Metazoa</taxon>
        <taxon>Ecdysozoa</taxon>
        <taxon>Arthropoda</taxon>
        <taxon>Hexapoda</taxon>
        <taxon>Insecta</taxon>
        <taxon>Pterygota</taxon>
        <taxon>Neoptera</taxon>
        <taxon>Endopterygota</taxon>
        <taxon>Diptera</taxon>
        <taxon>Nematocera</taxon>
        <taxon>Culicoidea</taxon>
        <taxon>Culicidae</taxon>
        <taxon>Culicinae</taxon>
        <taxon>Aedini</taxon>
        <taxon>Aedes</taxon>
        <taxon>Stegomyia</taxon>
    </lineage>
</organism>
<dbReference type="PROSITE" id="PS50950">
    <property type="entry name" value="ZF_THAP"/>
    <property type="match status" value="1"/>
</dbReference>
<keyword evidence="4" id="KW-0862">Zinc</keyword>
<dbReference type="EnsemblMetazoa" id="AAEL018129-RB">
    <property type="protein sequence ID" value="AAEL018129-PB"/>
    <property type="gene ID" value="AAEL018129"/>
</dbReference>
<keyword evidence="2" id="KW-0677">Repeat</keyword>
<dbReference type="OrthoDB" id="7757162at2759"/>
<dbReference type="GO" id="GO:0008270">
    <property type="term" value="F:zinc ion binding"/>
    <property type="evidence" value="ECO:0007669"/>
    <property type="project" value="UniProtKB-KW"/>
</dbReference>
<dbReference type="Pfam" id="PF05485">
    <property type="entry name" value="THAP"/>
    <property type="match status" value="1"/>
</dbReference>
<evidence type="ECO:0000256" key="2">
    <source>
        <dbReference type="ARBA" id="ARBA00022737"/>
    </source>
</evidence>
<dbReference type="SMART" id="SM00692">
    <property type="entry name" value="DM3"/>
    <property type="match status" value="1"/>
</dbReference>
<dbReference type="InterPro" id="IPR038441">
    <property type="entry name" value="THAP_Znf_sf"/>
</dbReference>
<dbReference type="PROSITE" id="PS00028">
    <property type="entry name" value="ZINC_FINGER_C2H2_1"/>
    <property type="match status" value="10"/>
</dbReference>